<feature type="transmembrane region" description="Helical" evidence="1">
    <location>
        <begin position="187"/>
        <end position="206"/>
    </location>
</feature>
<feature type="transmembrane region" description="Helical" evidence="1">
    <location>
        <begin position="500"/>
        <end position="524"/>
    </location>
</feature>
<feature type="transmembrane region" description="Helical" evidence="1">
    <location>
        <begin position="350"/>
        <end position="372"/>
    </location>
</feature>
<keyword evidence="1" id="KW-0472">Membrane</keyword>
<gene>
    <name evidence="2" type="ordered locus">Huta_1626</name>
</gene>
<accession>C7NQ56</accession>
<dbReference type="Proteomes" id="UP000002071">
    <property type="component" value="Chromosome"/>
</dbReference>
<feature type="transmembrane region" description="Helical" evidence="1">
    <location>
        <begin position="326"/>
        <end position="344"/>
    </location>
</feature>
<proteinExistence type="predicted"/>
<dbReference type="eggNOG" id="arCOG06311">
    <property type="taxonomic scope" value="Archaea"/>
</dbReference>
<dbReference type="KEGG" id="hut:Huta_1626"/>
<feature type="transmembrane region" description="Helical" evidence="1">
    <location>
        <begin position="252"/>
        <end position="273"/>
    </location>
</feature>
<evidence type="ECO:0000313" key="3">
    <source>
        <dbReference type="Proteomes" id="UP000002071"/>
    </source>
</evidence>
<reference evidence="2 3" key="1">
    <citation type="journal article" date="2009" name="Stand. Genomic Sci.">
        <title>Complete genome sequence of Halorhabdus utahensis type strain (AX-2).</title>
        <authorList>
            <person name="Anderson I."/>
            <person name="Tindall B.J."/>
            <person name="Pomrenke H."/>
            <person name="Goker M."/>
            <person name="Lapidus A."/>
            <person name="Nolan M."/>
            <person name="Copeland A."/>
            <person name="Glavina Del Rio T."/>
            <person name="Chen F."/>
            <person name="Tice H."/>
            <person name="Cheng J.F."/>
            <person name="Lucas S."/>
            <person name="Chertkov O."/>
            <person name="Bruce D."/>
            <person name="Brettin T."/>
            <person name="Detter J.C."/>
            <person name="Han C."/>
            <person name="Goodwin L."/>
            <person name="Land M."/>
            <person name="Hauser L."/>
            <person name="Chang Y.J."/>
            <person name="Jeffries C.D."/>
            <person name="Pitluck S."/>
            <person name="Pati A."/>
            <person name="Mavromatis K."/>
            <person name="Ivanova N."/>
            <person name="Ovchinnikova G."/>
            <person name="Chen A."/>
            <person name="Palaniappan K."/>
            <person name="Chain P."/>
            <person name="Rohde M."/>
            <person name="Bristow J."/>
            <person name="Eisen J.A."/>
            <person name="Markowitz V."/>
            <person name="Hugenholtz P."/>
            <person name="Kyrpides N.C."/>
            <person name="Klenk H.P."/>
        </authorList>
    </citation>
    <scope>NUCLEOTIDE SEQUENCE [LARGE SCALE GENOMIC DNA]</scope>
    <source>
        <strain evidence="3">DSM 12940 / JCM 11049 / AX-2</strain>
    </source>
</reference>
<name>C7NQ56_HALUD</name>
<dbReference type="OrthoDB" id="293659at2157"/>
<keyword evidence="1" id="KW-1133">Transmembrane helix</keyword>
<feature type="transmembrane region" description="Helical" evidence="1">
    <location>
        <begin position="400"/>
        <end position="420"/>
    </location>
</feature>
<protein>
    <submittedName>
        <fullName evidence="2">Uncharacterized protein</fullName>
    </submittedName>
</protein>
<feature type="transmembrane region" description="Helical" evidence="1">
    <location>
        <begin position="470"/>
        <end position="494"/>
    </location>
</feature>
<dbReference type="GeneID" id="8383905"/>
<feature type="transmembrane region" description="Helical" evidence="1">
    <location>
        <begin position="70"/>
        <end position="91"/>
    </location>
</feature>
<dbReference type="HOGENOM" id="CLU_507741_0_0_2"/>
<dbReference type="AlphaFoldDB" id="C7NQ56"/>
<evidence type="ECO:0000256" key="1">
    <source>
        <dbReference type="SAM" id="Phobius"/>
    </source>
</evidence>
<dbReference type="STRING" id="519442.Huta_1626"/>
<feature type="transmembrane region" description="Helical" evidence="1">
    <location>
        <begin position="37"/>
        <end position="55"/>
    </location>
</feature>
<sequence length="536" mass="55862">MTESSRSSQQTLRGAWTLARTELRTTLRNVRQKPRRLVGFAIIELFAVAFPLLVWEQTTAVGREAATGPAPIGILAASYLAVAFAGGYVGFVGGFNQTRVGVVGPLIRTSIPPAAVSIGRFVTRTTEGLAGLVPTAIVLLVIVGVGASNPLVPILIGLGGVPMLGAGVVAGRLLGDGVRYANERLAVSLWVRAGVFLSLLIGIFAGTQRLTNTLIEDGSIVGPDSIGAILPGTPVQAYAALVLSPVNGRVELLGVALAGVLVMAISLGFVAVVRLETLLLVREVGGDNAGQATDGTHSVPRLFDLTQSGRIAWRYLLRTRRDPRTLAHLTPVLFGVLGMSGTVFEDPHSLVLIGPPGVVIAGAILAGGAFCLNPLGSDREQLPLLLTSTRSVGPLLRGRMLAGIVLGLVVAGVGVPFGLIEYSPAFVLGQALLAVLLAVAGTGTALGMGAALPKFERREYMSVERAHPSFVITFVFLMGGVFVGAIGFVLLWVGLTENQLAGFGLLSVYAVVLSLVAAGGYWYARRRFRALSLDDG</sequence>
<keyword evidence="3" id="KW-1185">Reference proteome</keyword>
<dbReference type="EMBL" id="CP001687">
    <property type="protein sequence ID" value="ACV11800.1"/>
    <property type="molecule type" value="Genomic_DNA"/>
</dbReference>
<feature type="transmembrane region" description="Helical" evidence="1">
    <location>
        <begin position="426"/>
        <end position="449"/>
    </location>
</feature>
<dbReference type="RefSeq" id="WP_015789373.1">
    <property type="nucleotide sequence ID" value="NC_013158.1"/>
</dbReference>
<organism evidence="2 3">
    <name type="scientific">Halorhabdus utahensis (strain DSM 12940 / JCM 11049 / AX-2)</name>
    <dbReference type="NCBI Taxonomy" id="519442"/>
    <lineage>
        <taxon>Archaea</taxon>
        <taxon>Methanobacteriati</taxon>
        <taxon>Methanobacteriota</taxon>
        <taxon>Stenosarchaea group</taxon>
        <taxon>Halobacteria</taxon>
        <taxon>Halobacteriales</taxon>
        <taxon>Haloarculaceae</taxon>
        <taxon>Halorhabdus</taxon>
    </lineage>
</organism>
<keyword evidence="1" id="KW-0812">Transmembrane</keyword>
<evidence type="ECO:0000313" key="2">
    <source>
        <dbReference type="EMBL" id="ACV11800.1"/>
    </source>
</evidence>
<feature type="transmembrane region" description="Helical" evidence="1">
    <location>
        <begin position="154"/>
        <end position="175"/>
    </location>
</feature>
<feature type="transmembrane region" description="Helical" evidence="1">
    <location>
        <begin position="129"/>
        <end position="148"/>
    </location>
</feature>